<feature type="compositionally biased region" description="Acidic residues" evidence="1">
    <location>
        <begin position="592"/>
        <end position="634"/>
    </location>
</feature>
<dbReference type="EMBL" id="MU859169">
    <property type="protein sequence ID" value="KAK3950681.1"/>
    <property type="molecule type" value="Genomic_DNA"/>
</dbReference>
<feature type="region of interest" description="Disordered" evidence="1">
    <location>
        <begin position="410"/>
        <end position="432"/>
    </location>
</feature>
<evidence type="ECO:0000313" key="2">
    <source>
        <dbReference type="EMBL" id="KAK3950681.1"/>
    </source>
</evidence>
<feature type="compositionally biased region" description="Polar residues" evidence="1">
    <location>
        <begin position="301"/>
        <end position="311"/>
    </location>
</feature>
<evidence type="ECO:0000313" key="3">
    <source>
        <dbReference type="Proteomes" id="UP001303222"/>
    </source>
</evidence>
<organism evidence="2 3">
    <name type="scientific">Pseudoneurospora amorphoporcata</name>
    <dbReference type="NCBI Taxonomy" id="241081"/>
    <lineage>
        <taxon>Eukaryota</taxon>
        <taxon>Fungi</taxon>
        <taxon>Dikarya</taxon>
        <taxon>Ascomycota</taxon>
        <taxon>Pezizomycotina</taxon>
        <taxon>Sordariomycetes</taxon>
        <taxon>Sordariomycetidae</taxon>
        <taxon>Sordariales</taxon>
        <taxon>Sordariaceae</taxon>
        <taxon>Pseudoneurospora</taxon>
    </lineage>
</organism>
<accession>A0AAN6NTE0</accession>
<reference evidence="2" key="2">
    <citation type="submission" date="2023-06" db="EMBL/GenBank/DDBJ databases">
        <authorList>
            <consortium name="Lawrence Berkeley National Laboratory"/>
            <person name="Mondo S.J."/>
            <person name="Hensen N."/>
            <person name="Bonometti L."/>
            <person name="Westerberg I."/>
            <person name="Brannstrom I.O."/>
            <person name="Guillou S."/>
            <person name="Cros-Aarteil S."/>
            <person name="Calhoun S."/>
            <person name="Haridas S."/>
            <person name="Kuo A."/>
            <person name="Pangilinan J."/>
            <person name="Riley R."/>
            <person name="Labutti K."/>
            <person name="Andreopoulos B."/>
            <person name="Lipzen A."/>
            <person name="Chen C."/>
            <person name="Yanf M."/>
            <person name="Daum C."/>
            <person name="Ng V."/>
            <person name="Clum A."/>
            <person name="Steindorff A."/>
            <person name="Ohm R."/>
            <person name="Martin F."/>
            <person name="Silar P."/>
            <person name="Natvig D."/>
            <person name="Lalanne C."/>
            <person name="Gautier V."/>
            <person name="Ament-Velasquez S.L."/>
            <person name="Kruys A."/>
            <person name="Hutchinson M.I."/>
            <person name="Powell A.J."/>
            <person name="Barry K."/>
            <person name="Miller A.N."/>
            <person name="Grigoriev I.V."/>
            <person name="Debuchy R."/>
            <person name="Gladieux P."/>
            <person name="Thoren M.H."/>
            <person name="Johannesson H."/>
        </authorList>
    </citation>
    <scope>NUCLEOTIDE SEQUENCE</scope>
    <source>
        <strain evidence="2">CBS 626.80</strain>
    </source>
</reference>
<dbReference type="Proteomes" id="UP001303222">
    <property type="component" value="Unassembled WGS sequence"/>
</dbReference>
<feature type="compositionally biased region" description="Acidic residues" evidence="1">
    <location>
        <begin position="104"/>
        <end position="116"/>
    </location>
</feature>
<feature type="compositionally biased region" description="Polar residues" evidence="1">
    <location>
        <begin position="127"/>
        <end position="145"/>
    </location>
</feature>
<proteinExistence type="predicted"/>
<feature type="region of interest" description="Disordered" evidence="1">
    <location>
        <begin position="367"/>
        <end position="394"/>
    </location>
</feature>
<sequence length="689" mass="77359">MDSKSSHETHYECAGDGKHFVDIAETDWSPIIPIIKEYPALKGTVKKPRAPARYQPDSPATTSSSVSASPSPGHQLRLPSLRNLFPPEFFQHPTSATMPRRQGDEDEDDDYMPDEEYMPRSKRHKSLTQSISQEEPSTTDSQHSGPQGDLELDEAYTAASYRPNPRRSATVAYDRISQTSRTSRQPHRAEEQQQERLHAQQAGTSRTSHQSQPAEAQPTSRSRVTSEVSRTSRHVHLARPQQQGRRRVPQSQVASNVPVRPSPLSNMSLLRDFQPPQTELTAASGRPVRAAISRTLDRMSRQTQAGSSSAALNPADEDFGSGAPGRPARPPLSREQQRKQNHIMVLYRSIFDSKLKEFPTLMTFEPIPDTWEGPSPRASPAPPAASPNTPQSLNLSISDRAEFDVFHQQSRSSTLRMQTPYGGSALPTPPRGYESYSFQNYPHTQPRLTSASGNEHSNYLSSDVFGQAVPSLRTTPKYHPTNEMTPEELQRYHNDRRLFVKMKAAWVDNEKVLRLRKKEGDQNALQTLWDVAQVFRARNPLNPSAESIKWFVELRDRILRPISRDQRLSTPADEEGGHDNLEDLVNAGNSVVEEEAEPEPEPMDVDEPEPGEEEMPEANSDDGDDEFVDVDFDELGPAFRMLQQMEQQQRDHARQALQQLEQEQEQQPLETSVSPKGSKGGLGINDLLN</sequence>
<keyword evidence="3" id="KW-1185">Reference proteome</keyword>
<feature type="compositionally biased region" description="Polar residues" evidence="1">
    <location>
        <begin position="201"/>
        <end position="218"/>
    </location>
</feature>
<dbReference type="AlphaFoldDB" id="A0AAN6NTE0"/>
<reference evidence="2" key="1">
    <citation type="journal article" date="2023" name="Mol. Phylogenet. Evol.">
        <title>Genome-scale phylogeny and comparative genomics of the fungal order Sordariales.</title>
        <authorList>
            <person name="Hensen N."/>
            <person name="Bonometti L."/>
            <person name="Westerberg I."/>
            <person name="Brannstrom I.O."/>
            <person name="Guillou S."/>
            <person name="Cros-Aarteil S."/>
            <person name="Calhoun S."/>
            <person name="Haridas S."/>
            <person name="Kuo A."/>
            <person name="Mondo S."/>
            <person name="Pangilinan J."/>
            <person name="Riley R."/>
            <person name="LaButti K."/>
            <person name="Andreopoulos B."/>
            <person name="Lipzen A."/>
            <person name="Chen C."/>
            <person name="Yan M."/>
            <person name="Daum C."/>
            <person name="Ng V."/>
            <person name="Clum A."/>
            <person name="Steindorff A."/>
            <person name="Ohm R.A."/>
            <person name="Martin F."/>
            <person name="Silar P."/>
            <person name="Natvig D.O."/>
            <person name="Lalanne C."/>
            <person name="Gautier V."/>
            <person name="Ament-Velasquez S.L."/>
            <person name="Kruys A."/>
            <person name="Hutchinson M.I."/>
            <person name="Powell A.J."/>
            <person name="Barry K."/>
            <person name="Miller A.N."/>
            <person name="Grigoriev I.V."/>
            <person name="Debuchy R."/>
            <person name="Gladieux P."/>
            <person name="Hiltunen Thoren M."/>
            <person name="Johannesson H."/>
        </authorList>
    </citation>
    <scope>NUCLEOTIDE SEQUENCE</scope>
    <source>
        <strain evidence="2">CBS 626.80</strain>
    </source>
</reference>
<feature type="compositionally biased region" description="Basic and acidic residues" evidence="1">
    <location>
        <begin position="187"/>
        <end position="198"/>
    </location>
</feature>
<name>A0AAN6NTE0_9PEZI</name>
<feature type="compositionally biased region" description="Low complexity" evidence="1">
    <location>
        <begin position="58"/>
        <end position="72"/>
    </location>
</feature>
<comment type="caution">
    <text evidence="2">The sequence shown here is derived from an EMBL/GenBank/DDBJ whole genome shotgun (WGS) entry which is preliminary data.</text>
</comment>
<feature type="region of interest" description="Disordered" evidence="1">
    <location>
        <begin position="592"/>
        <end position="689"/>
    </location>
</feature>
<feature type="region of interest" description="Disordered" evidence="1">
    <location>
        <begin position="296"/>
        <end position="338"/>
    </location>
</feature>
<feature type="compositionally biased region" description="Low complexity" evidence="1">
    <location>
        <begin position="239"/>
        <end position="253"/>
    </location>
</feature>
<feature type="region of interest" description="Disordered" evidence="1">
    <location>
        <begin position="40"/>
        <end position="266"/>
    </location>
</feature>
<protein>
    <submittedName>
        <fullName evidence="2">Uncharacterized protein</fullName>
    </submittedName>
</protein>
<feature type="compositionally biased region" description="Low complexity" evidence="1">
    <location>
        <begin position="655"/>
        <end position="670"/>
    </location>
</feature>
<feature type="compositionally biased region" description="Low complexity" evidence="1">
    <location>
        <begin position="219"/>
        <end position="229"/>
    </location>
</feature>
<gene>
    <name evidence="2" type="ORF">QBC32DRAFT_375605</name>
</gene>
<evidence type="ECO:0000256" key="1">
    <source>
        <dbReference type="SAM" id="MobiDB-lite"/>
    </source>
</evidence>